<dbReference type="InterPro" id="IPR010921">
    <property type="entry name" value="Trp_repressor/repl_initiator"/>
</dbReference>
<reference evidence="1" key="1">
    <citation type="submission" date="2019-01" db="EMBL/GenBank/DDBJ databases">
        <title>Whole Genome Sequencing for Putative Detection of Antimicrobial Resistance and Potential Virulence Factors in Chryseobacterium indologenes isolated from Nile Tilapia in Tanzania.</title>
        <authorList>
            <person name="Mwega E."/>
            <person name="Mutoloki S."/>
            <person name="Mugimba K."/>
            <person name="Colquhoun D."/>
            <person name="Mdegela R."/>
            <person name="Evensen O."/>
            <person name="Wasteson Y."/>
        </authorList>
    </citation>
    <scope>NUCLEOTIDE SEQUENCE [LARGE SCALE GENOMIC DNA]</scope>
    <source>
        <strain evidence="1">StR 01</strain>
    </source>
</reference>
<sequence length="106" mass="12781">MNIYPNYNRIYKDLIELKYPEKKVICEVYLQKKVLSALDVIKLNYLLFSDESDSFNQKLRSYDEKAILEILLFQKINELNNTQVASYFKLSRNTITKWKKVFKNKM</sequence>
<dbReference type="EMBL" id="CP035532">
    <property type="protein sequence ID" value="QBA23857.1"/>
    <property type="molecule type" value="Genomic_DNA"/>
</dbReference>
<accession>A0A411DU25</accession>
<dbReference type="SUPFAM" id="SSF48295">
    <property type="entry name" value="TrpR-like"/>
    <property type="match status" value="1"/>
</dbReference>
<organism evidence="1">
    <name type="scientific">Chryseobacterium indologenes</name>
    <name type="common">Flavobacterium indologenes</name>
    <dbReference type="NCBI Taxonomy" id="253"/>
    <lineage>
        <taxon>Bacteria</taxon>
        <taxon>Pseudomonadati</taxon>
        <taxon>Bacteroidota</taxon>
        <taxon>Flavobacteriia</taxon>
        <taxon>Flavobacteriales</taxon>
        <taxon>Weeksellaceae</taxon>
        <taxon>Chryseobacterium group</taxon>
        <taxon>Chryseobacterium</taxon>
    </lineage>
</organism>
<name>A0A411DU25_CHRID</name>
<gene>
    <name evidence="1" type="ORF">EU348_11135</name>
</gene>
<protein>
    <submittedName>
        <fullName evidence="1">Helix-turn-helix domain-containing protein</fullName>
    </submittedName>
</protein>
<dbReference type="AlphaFoldDB" id="A0A411DU25"/>
<dbReference type="GO" id="GO:0043565">
    <property type="term" value="F:sequence-specific DNA binding"/>
    <property type="evidence" value="ECO:0007669"/>
    <property type="project" value="InterPro"/>
</dbReference>
<evidence type="ECO:0000313" key="1">
    <source>
        <dbReference type="EMBL" id="QBA23857.1"/>
    </source>
</evidence>
<proteinExistence type="predicted"/>